<dbReference type="Proteomes" id="UP001479520">
    <property type="component" value="Chromosome"/>
</dbReference>
<organism evidence="2 3">
    <name type="scientific">Azonexus hydrophilus</name>
    <dbReference type="NCBI Taxonomy" id="418702"/>
    <lineage>
        <taxon>Bacteria</taxon>
        <taxon>Pseudomonadati</taxon>
        <taxon>Pseudomonadota</taxon>
        <taxon>Betaproteobacteria</taxon>
        <taxon>Rhodocyclales</taxon>
        <taxon>Azonexaceae</taxon>
        <taxon>Azonexus</taxon>
    </lineage>
</organism>
<gene>
    <name evidence="2" type="ORF">AADV58_15470</name>
</gene>
<evidence type="ECO:0000313" key="2">
    <source>
        <dbReference type="EMBL" id="WZJ21331.1"/>
    </source>
</evidence>
<dbReference type="PANTHER" id="PTHR42964:SF1">
    <property type="entry name" value="POLYKETIDE BIOSYNTHESIS ENOYL-COA HYDRATASE PKSH-RELATED"/>
    <property type="match status" value="1"/>
</dbReference>
<dbReference type="RefSeq" id="WP_028994377.1">
    <property type="nucleotide sequence ID" value="NZ_CP151406.1"/>
</dbReference>
<dbReference type="InterPro" id="IPR001753">
    <property type="entry name" value="Enoyl-CoA_hydra/iso"/>
</dbReference>
<dbReference type="Pfam" id="PF00378">
    <property type="entry name" value="ECH_1"/>
    <property type="match status" value="1"/>
</dbReference>
<dbReference type="Gene3D" id="1.10.12.10">
    <property type="entry name" value="Lyase 2-enoyl-coa Hydratase, Chain A, domain 2"/>
    <property type="match status" value="1"/>
</dbReference>
<dbReference type="CDD" id="cd06558">
    <property type="entry name" value="crotonase-like"/>
    <property type="match status" value="1"/>
</dbReference>
<evidence type="ECO:0000256" key="1">
    <source>
        <dbReference type="ARBA" id="ARBA00005254"/>
    </source>
</evidence>
<dbReference type="EMBL" id="CP151406">
    <property type="protein sequence ID" value="WZJ21331.1"/>
    <property type="molecule type" value="Genomic_DNA"/>
</dbReference>
<sequence>MYDTLEIERKGPVATIWMNRPAVFNAFDETLIGELAAACRELEADAGVRIVVLGGRGRHFSAGADLNWMKRAAQFGAEQNLADARNFAAMLHTLASLRKPTVARVQGAALGGGTGLTAACDMAIAASDASFSTSEVKFGIIPAVISPYVLRAIGPRHALRYFQSGEKIGAERALAIGLVGEVVAPEALDAAIDQLTSALLQGGPLAQNAAKDLIAAVAGRPIDAALGEETAGRIARQRATDEARDGIAAFLDKRPPAWLA</sequence>
<dbReference type="InterPro" id="IPR029045">
    <property type="entry name" value="ClpP/crotonase-like_dom_sf"/>
</dbReference>
<name>A0ABZ2XFJ6_9RHOO</name>
<dbReference type="InterPro" id="IPR014748">
    <property type="entry name" value="Enoyl-CoA_hydra_C"/>
</dbReference>
<dbReference type="InterPro" id="IPR051683">
    <property type="entry name" value="Enoyl-CoA_Hydratase/Isomerase"/>
</dbReference>
<evidence type="ECO:0000313" key="3">
    <source>
        <dbReference type="Proteomes" id="UP001479520"/>
    </source>
</evidence>
<keyword evidence="3" id="KW-1185">Reference proteome</keyword>
<comment type="similarity">
    <text evidence="1">Belongs to the enoyl-CoA hydratase/isomerase family.</text>
</comment>
<dbReference type="PANTHER" id="PTHR42964">
    <property type="entry name" value="ENOYL-COA HYDRATASE"/>
    <property type="match status" value="1"/>
</dbReference>
<dbReference type="SUPFAM" id="SSF52096">
    <property type="entry name" value="ClpP/crotonase"/>
    <property type="match status" value="1"/>
</dbReference>
<proteinExistence type="inferred from homology"/>
<accession>A0ABZ2XFJ6</accession>
<reference evidence="2 3" key="1">
    <citation type="submission" date="2024-04" db="EMBL/GenBank/DDBJ databases">
        <title>Dissimilatory iodate-reducing microorganisms contribute to the enrichment of iodine in groundwater.</title>
        <authorList>
            <person name="Jiang Z."/>
        </authorList>
    </citation>
    <scope>NUCLEOTIDE SEQUENCE [LARGE SCALE GENOMIC DNA]</scope>
    <source>
        <strain evidence="2 3">NCP973</strain>
    </source>
</reference>
<dbReference type="Gene3D" id="3.90.226.10">
    <property type="entry name" value="2-enoyl-CoA Hydratase, Chain A, domain 1"/>
    <property type="match status" value="1"/>
</dbReference>
<protein>
    <submittedName>
        <fullName evidence="2">Enoyl-CoA hydratase/isomerase family protein</fullName>
    </submittedName>
</protein>